<dbReference type="PANTHER" id="PTHR11177">
    <property type="entry name" value="CHITINASE"/>
    <property type="match status" value="1"/>
</dbReference>
<gene>
    <name evidence="4" type="primary">chiB1_0</name>
    <name evidence="4" type="ORF">LSUE1_G004709</name>
</gene>
<dbReference type="Pfam" id="PF00704">
    <property type="entry name" value="Glyco_hydro_18"/>
    <property type="match status" value="1"/>
</dbReference>
<dbReference type="GO" id="GO:0006032">
    <property type="term" value="P:chitin catabolic process"/>
    <property type="evidence" value="ECO:0007669"/>
    <property type="project" value="TreeGrafter"/>
</dbReference>
<evidence type="ECO:0000256" key="1">
    <source>
        <dbReference type="ARBA" id="ARBA00008682"/>
    </source>
</evidence>
<dbReference type="PANTHER" id="PTHR11177:SF317">
    <property type="entry name" value="CHITINASE 12-RELATED"/>
    <property type="match status" value="1"/>
</dbReference>
<accession>A0A8T9CJN9</accession>
<dbReference type="AlphaFoldDB" id="A0A8T9CJN9"/>
<dbReference type="InterPro" id="IPR001223">
    <property type="entry name" value="Glyco_hydro18_cat"/>
</dbReference>
<feature type="domain" description="GH18" evidence="3">
    <location>
        <begin position="1"/>
        <end position="353"/>
    </location>
</feature>
<dbReference type="InterPro" id="IPR029070">
    <property type="entry name" value="Chitinase_insertion_sf"/>
</dbReference>
<dbReference type="InterPro" id="IPR011583">
    <property type="entry name" value="Chitinase_II/V-like_cat"/>
</dbReference>
<dbReference type="EMBL" id="QGMK01000131">
    <property type="protein sequence ID" value="TVY83994.1"/>
    <property type="molecule type" value="Genomic_DNA"/>
</dbReference>
<dbReference type="Gene3D" id="3.10.50.10">
    <property type="match status" value="1"/>
</dbReference>
<evidence type="ECO:0000313" key="4">
    <source>
        <dbReference type="EMBL" id="TVY83994.1"/>
    </source>
</evidence>
<dbReference type="InterPro" id="IPR017853">
    <property type="entry name" value="GH"/>
</dbReference>
<keyword evidence="5" id="KW-1185">Reference proteome</keyword>
<dbReference type="Gene3D" id="3.20.20.80">
    <property type="entry name" value="Glycosidases"/>
    <property type="match status" value="1"/>
</dbReference>
<comment type="similarity">
    <text evidence="1">Belongs to the glycosyl hydrolase 18 family. Chitinase class V subfamily.</text>
</comment>
<dbReference type="GO" id="GO:0008843">
    <property type="term" value="F:endochitinase activity"/>
    <property type="evidence" value="ECO:0007669"/>
    <property type="project" value="UniProtKB-EC"/>
</dbReference>
<dbReference type="SUPFAM" id="SSF51445">
    <property type="entry name" value="(Trans)glycosidases"/>
    <property type="match status" value="1"/>
</dbReference>
<sequence>MEYERKFEVEDIPADQLTHLAYAFALVKDSGIVDLSDAWADTGKHYPGDPWDEGINMYGHMKKLYQLKKKDRGLKTILPVGGWNNREVFAKIVDCEPCRASFATSAVRLMYDHGFDGLEVDYEFVKEGQQANWIDLLAKIRAQMNIIDPSSPFILSADLPAGPSNYQVLPIKDMLQYLDIWNLMAYDYAGSFSDRAYHASNLIASPNGETEFDTATAIDFYLAQGVPASKLNVGIPLYGHRFLNTDGIGKSFQGVGCSSYGESTCEGGNIDYHELPIGDPNFQVTEDLDLGASYSYNAGSRTLISYDTPKIAEKKAQYIMSKQLGGAMYWDTGMLTKGSDTLIHVVNRVFGNLERSRIVWITLTASSRTFARECRSRDFCGRE</sequence>
<evidence type="ECO:0000259" key="3">
    <source>
        <dbReference type="PROSITE" id="PS51910"/>
    </source>
</evidence>
<evidence type="ECO:0000313" key="5">
    <source>
        <dbReference type="Proteomes" id="UP000469558"/>
    </source>
</evidence>
<organism evidence="4 5">
    <name type="scientific">Lachnellula suecica</name>
    <dbReference type="NCBI Taxonomy" id="602035"/>
    <lineage>
        <taxon>Eukaryota</taxon>
        <taxon>Fungi</taxon>
        <taxon>Dikarya</taxon>
        <taxon>Ascomycota</taxon>
        <taxon>Pezizomycotina</taxon>
        <taxon>Leotiomycetes</taxon>
        <taxon>Helotiales</taxon>
        <taxon>Lachnaceae</taxon>
        <taxon>Lachnellula</taxon>
    </lineage>
</organism>
<dbReference type="InterPro" id="IPR050314">
    <property type="entry name" value="Glycosyl_Hydrlase_18"/>
</dbReference>
<comment type="caution">
    <text evidence="4">The sequence shown here is derived from an EMBL/GenBank/DDBJ whole genome shotgun (WGS) entry which is preliminary data.</text>
</comment>
<name>A0A8T9CJN9_9HELO</name>
<proteinExistence type="inferred from homology"/>
<dbReference type="GO" id="GO:0005576">
    <property type="term" value="C:extracellular region"/>
    <property type="evidence" value="ECO:0007669"/>
    <property type="project" value="TreeGrafter"/>
</dbReference>
<dbReference type="SUPFAM" id="SSF54556">
    <property type="entry name" value="Chitinase insertion domain"/>
    <property type="match status" value="1"/>
</dbReference>
<dbReference type="OrthoDB" id="76388at2759"/>
<protein>
    <recommendedName>
        <fullName evidence="2">chitinase</fullName>
        <ecNumber evidence="2">3.2.1.14</ecNumber>
    </recommendedName>
</protein>
<dbReference type="SMART" id="SM00636">
    <property type="entry name" value="Glyco_18"/>
    <property type="match status" value="1"/>
</dbReference>
<dbReference type="Proteomes" id="UP000469558">
    <property type="component" value="Unassembled WGS sequence"/>
</dbReference>
<evidence type="ECO:0000256" key="2">
    <source>
        <dbReference type="ARBA" id="ARBA00012729"/>
    </source>
</evidence>
<dbReference type="GO" id="GO:0005975">
    <property type="term" value="P:carbohydrate metabolic process"/>
    <property type="evidence" value="ECO:0007669"/>
    <property type="project" value="InterPro"/>
</dbReference>
<dbReference type="GO" id="GO:0008061">
    <property type="term" value="F:chitin binding"/>
    <property type="evidence" value="ECO:0007669"/>
    <property type="project" value="InterPro"/>
</dbReference>
<dbReference type="EC" id="3.2.1.14" evidence="2"/>
<reference evidence="4 5" key="1">
    <citation type="submission" date="2018-05" db="EMBL/GenBank/DDBJ databases">
        <title>Genome sequencing and assembly of the regulated plant pathogen Lachnellula willkommii and related sister species for the development of diagnostic species identification markers.</title>
        <authorList>
            <person name="Giroux E."/>
            <person name="Bilodeau G."/>
        </authorList>
    </citation>
    <scope>NUCLEOTIDE SEQUENCE [LARGE SCALE GENOMIC DNA]</scope>
    <source>
        <strain evidence="4 5">CBS 268.59</strain>
    </source>
</reference>
<dbReference type="PROSITE" id="PS51910">
    <property type="entry name" value="GH18_2"/>
    <property type="match status" value="1"/>
</dbReference>